<gene>
    <name evidence="16" type="ORF">EYH37_03565</name>
</gene>
<evidence type="ECO:0000256" key="9">
    <source>
        <dbReference type="ARBA" id="ARBA00050821"/>
    </source>
</evidence>
<evidence type="ECO:0000313" key="16">
    <source>
        <dbReference type="EMBL" id="HIP98423.1"/>
    </source>
</evidence>
<dbReference type="FunFam" id="3.50.50.100:FF:000017">
    <property type="entry name" value="Sulfide-quinone reductase"/>
    <property type="match status" value="1"/>
</dbReference>
<name>A0A9D1CGE0_AQUAO</name>
<dbReference type="PANTHER" id="PTHR43755:SF1">
    <property type="entry name" value="FAD-DEPENDENT PYRIDINE NUCLEOTIDE-DISULPHIDE OXIDOREDUCTASE"/>
    <property type="match status" value="1"/>
</dbReference>
<evidence type="ECO:0000256" key="2">
    <source>
        <dbReference type="ARBA" id="ARBA00004170"/>
    </source>
</evidence>
<evidence type="ECO:0000256" key="10">
    <source>
        <dbReference type="ARBA" id="ARBA00054727"/>
    </source>
</evidence>
<dbReference type="AlphaFoldDB" id="A0A9D1CGE0"/>
<dbReference type="GO" id="GO:0000166">
    <property type="term" value="F:nucleotide binding"/>
    <property type="evidence" value="ECO:0007669"/>
    <property type="project" value="UniProtKB-KW"/>
</dbReference>
<dbReference type="InterPro" id="IPR036188">
    <property type="entry name" value="FAD/NAD-bd_sf"/>
</dbReference>
<dbReference type="Gene3D" id="3.50.50.100">
    <property type="match status" value="1"/>
</dbReference>
<dbReference type="GO" id="GO:0048038">
    <property type="term" value="F:quinone binding"/>
    <property type="evidence" value="ECO:0007669"/>
    <property type="project" value="UniProtKB-KW"/>
</dbReference>
<evidence type="ECO:0000259" key="15">
    <source>
        <dbReference type="Pfam" id="PF07992"/>
    </source>
</evidence>
<comment type="cofactor">
    <cofactor evidence="1">
        <name>FAD</name>
        <dbReference type="ChEBI" id="CHEBI:57692"/>
    </cofactor>
</comment>
<evidence type="ECO:0000256" key="14">
    <source>
        <dbReference type="ARBA" id="ARBA00081101"/>
    </source>
</evidence>
<organism evidence="16 17">
    <name type="scientific">Aquifex aeolicus</name>
    <dbReference type="NCBI Taxonomy" id="63363"/>
    <lineage>
        <taxon>Bacteria</taxon>
        <taxon>Pseudomonadati</taxon>
        <taxon>Aquificota</taxon>
        <taxon>Aquificia</taxon>
        <taxon>Aquificales</taxon>
        <taxon>Aquificaceae</taxon>
        <taxon>Aquifex</taxon>
    </lineage>
</organism>
<evidence type="ECO:0000256" key="11">
    <source>
        <dbReference type="ARBA" id="ARBA00060891"/>
    </source>
</evidence>
<feature type="domain" description="FAD/NAD(P)-binding" evidence="15">
    <location>
        <begin position="4"/>
        <end position="153"/>
    </location>
</feature>
<dbReference type="EC" id="1.8.5.4" evidence="12"/>
<evidence type="ECO:0000256" key="5">
    <source>
        <dbReference type="ARBA" id="ARBA00022741"/>
    </source>
</evidence>
<evidence type="ECO:0000256" key="4">
    <source>
        <dbReference type="ARBA" id="ARBA00022719"/>
    </source>
</evidence>
<dbReference type="EMBL" id="DQVE01000037">
    <property type="protein sequence ID" value="HIP98423.1"/>
    <property type="molecule type" value="Genomic_DNA"/>
</dbReference>
<dbReference type="SUPFAM" id="SSF51905">
    <property type="entry name" value="FAD/NAD(P)-binding domain"/>
    <property type="match status" value="1"/>
</dbReference>
<evidence type="ECO:0000256" key="13">
    <source>
        <dbReference type="ARBA" id="ARBA00071264"/>
    </source>
</evidence>
<dbReference type="InterPro" id="IPR052541">
    <property type="entry name" value="SQRD"/>
</dbReference>
<evidence type="ECO:0000256" key="7">
    <source>
        <dbReference type="ARBA" id="ARBA00023002"/>
    </source>
</evidence>
<evidence type="ECO:0000313" key="17">
    <source>
        <dbReference type="Proteomes" id="UP000606463"/>
    </source>
</evidence>
<sequence>MTKKKVVIIGGGVGGLATAYALRNLMKDIEIILISDQKNFVFAPSLPHVAVLDKNPSGIQADLSKILPGKNIQFVNSEAQEVDPDAQKVKLANGETVEYDYLVFATGPTLNWEPAIEIEEGAKVYSICTLDHALETREAIHRLIENPGPVVVGSIEGTSCFGPLYEFAFMVDYRIRKEHLRHKVPITIVTSEPYLGYAGLGGIGPSKRYLEDITMEKSIWTYANAKIKKVGKDYVEFALCDLDGNEIKTLQVESELTMLMPFFEGPDVIKSAGEKVANLKGFVKTNRCMYVPDYPNIYGVGVCVAIPPVQQTPIPTGAPKTGQMIEGMAVAVAHNIYNDIKGIKERVAPRLPAICIADFGDKGFFVLADPVIPPRQRVIWREGKWAHWMKEAFEKYFMIKVKYLKNITPWFEELGLKLIFNIEYIEPCKECSGPTASRC</sequence>
<evidence type="ECO:0000256" key="1">
    <source>
        <dbReference type="ARBA" id="ARBA00001974"/>
    </source>
</evidence>
<comment type="similarity">
    <text evidence="11">Belongs to the SQRD family.</text>
</comment>
<dbReference type="Proteomes" id="UP000606463">
    <property type="component" value="Unassembled WGS sequence"/>
</dbReference>
<dbReference type="GO" id="GO:0016020">
    <property type="term" value="C:membrane"/>
    <property type="evidence" value="ECO:0007669"/>
    <property type="project" value="UniProtKB-SubCell"/>
</dbReference>
<keyword evidence="8" id="KW-0472">Membrane</keyword>
<evidence type="ECO:0000256" key="8">
    <source>
        <dbReference type="ARBA" id="ARBA00023136"/>
    </source>
</evidence>
<comment type="subcellular location">
    <subcellularLocation>
        <location evidence="2">Membrane</location>
        <topology evidence="2">Peripheral membrane protein</topology>
    </subcellularLocation>
</comment>
<evidence type="ECO:0000256" key="6">
    <source>
        <dbReference type="ARBA" id="ARBA00022827"/>
    </source>
</evidence>
<keyword evidence="3" id="KW-0285">Flavoprotein</keyword>
<dbReference type="InterPro" id="IPR023753">
    <property type="entry name" value="FAD/NAD-binding_dom"/>
</dbReference>
<dbReference type="GO" id="GO:0070224">
    <property type="term" value="F:sulfide:quinone oxidoreductase activity"/>
    <property type="evidence" value="ECO:0007669"/>
    <property type="project" value="UniProtKB-EC"/>
</dbReference>
<keyword evidence="5" id="KW-0547">Nucleotide-binding</keyword>
<proteinExistence type="inferred from homology"/>
<keyword evidence="4" id="KW-0874">Quinone</keyword>
<comment type="catalytic activity">
    <reaction evidence="9">
        <text>n a quinone + n hydrogen sulfide + n H(+) = polysulfur(n-2) + n a quinol</text>
        <dbReference type="Rhea" id="RHEA:30239"/>
        <dbReference type="Rhea" id="RHEA-COMP:19475"/>
        <dbReference type="ChEBI" id="CHEBI:15378"/>
        <dbReference type="ChEBI" id="CHEBI:17909"/>
        <dbReference type="ChEBI" id="CHEBI:24646"/>
        <dbReference type="ChEBI" id="CHEBI:29919"/>
        <dbReference type="ChEBI" id="CHEBI:132124"/>
        <dbReference type="EC" id="1.8.5.4"/>
    </reaction>
</comment>
<dbReference type="PANTHER" id="PTHR43755">
    <property type="match status" value="1"/>
</dbReference>
<accession>A0A9D1CGE0</accession>
<protein>
    <recommendedName>
        <fullName evidence="13">Sulfide-quinone reductase</fullName>
        <ecNumber evidence="12">1.8.5.4</ecNumber>
    </recommendedName>
    <alternativeName>
        <fullName evidence="14">Sulfide:quinone oxidoreductase</fullName>
    </alternativeName>
</protein>
<keyword evidence="7" id="KW-0560">Oxidoreductase</keyword>
<comment type="caution">
    <text evidence="16">The sequence shown here is derived from an EMBL/GenBank/DDBJ whole genome shotgun (WGS) entry which is preliminary data.</text>
</comment>
<comment type="function">
    <text evidence="10">Catalyzes the oxidation of hydrogen sulfide, with the help of a quinone. Consecutive reaction cycles lead to the accumulation of a polysulfide product on the active site Cys residues; these products are released when they exceed a critical length, typically as cyclooctasulfur.</text>
</comment>
<reference evidence="16" key="1">
    <citation type="journal article" date="2020" name="ISME J.">
        <title>Gammaproteobacteria mediating utilization of methyl-, sulfur- and petroleum organic compounds in deep ocean hydrothermal plumes.</title>
        <authorList>
            <person name="Zhou Z."/>
            <person name="Liu Y."/>
            <person name="Pan J."/>
            <person name="Cron B.R."/>
            <person name="Toner B.M."/>
            <person name="Anantharaman K."/>
            <person name="Breier J.A."/>
            <person name="Dick G.J."/>
            <person name="Li M."/>
        </authorList>
    </citation>
    <scope>NUCLEOTIDE SEQUENCE</scope>
    <source>
        <strain evidence="16">SZUA-1501</strain>
    </source>
</reference>
<evidence type="ECO:0000256" key="12">
    <source>
        <dbReference type="ARBA" id="ARBA00066453"/>
    </source>
</evidence>
<keyword evidence="6" id="KW-0274">FAD</keyword>
<dbReference type="Pfam" id="PF07992">
    <property type="entry name" value="Pyr_redox_2"/>
    <property type="match status" value="1"/>
</dbReference>
<evidence type="ECO:0000256" key="3">
    <source>
        <dbReference type="ARBA" id="ARBA00022630"/>
    </source>
</evidence>